<evidence type="ECO:0000313" key="3">
    <source>
        <dbReference type="Proteomes" id="UP001596058"/>
    </source>
</evidence>
<protein>
    <submittedName>
        <fullName evidence="2">ABC transporter permease</fullName>
    </submittedName>
</protein>
<dbReference type="EMBL" id="JBHSPA010000121">
    <property type="protein sequence ID" value="MFC5835287.1"/>
    <property type="molecule type" value="Genomic_DNA"/>
</dbReference>
<organism evidence="2 3">
    <name type="scientific">Nonomuraea insulae</name>
    <dbReference type="NCBI Taxonomy" id="1616787"/>
    <lineage>
        <taxon>Bacteria</taxon>
        <taxon>Bacillati</taxon>
        <taxon>Actinomycetota</taxon>
        <taxon>Actinomycetes</taxon>
        <taxon>Streptosporangiales</taxon>
        <taxon>Streptosporangiaceae</taxon>
        <taxon>Nonomuraea</taxon>
    </lineage>
</organism>
<sequence>MLNTITAELRKTFTLPSAHVALILGTAFTLAIVATSAAGQAGKLAAGKPTSYSPDDLALNLTAPGVVSVIVLGIVIMSSEYTSTSKDAGGGRQIPATLVATPRRTRLLAAKAIVLILLSGLTAVVTIGAGILMTQVILGDHASPPGQLIHALGWRPAGAVAYWVLMALIAFSVTVMTRNGIVPMVAFIANTTFVSVTFLLTRLTPLARYLPDVAGAQMFATGYPAEDMVDPRIAAFVMTAWALALLAVAAVVFARRDA</sequence>
<dbReference type="RefSeq" id="WP_379524707.1">
    <property type="nucleotide sequence ID" value="NZ_JBHSPA010000121.1"/>
</dbReference>
<reference evidence="3" key="1">
    <citation type="journal article" date="2019" name="Int. J. Syst. Evol. Microbiol.">
        <title>The Global Catalogue of Microorganisms (GCM) 10K type strain sequencing project: providing services to taxonomists for standard genome sequencing and annotation.</title>
        <authorList>
            <consortium name="The Broad Institute Genomics Platform"/>
            <consortium name="The Broad Institute Genome Sequencing Center for Infectious Disease"/>
            <person name="Wu L."/>
            <person name="Ma J."/>
        </authorList>
    </citation>
    <scope>NUCLEOTIDE SEQUENCE [LARGE SCALE GENOMIC DNA]</scope>
    <source>
        <strain evidence="3">CCUG 53903</strain>
    </source>
</reference>
<evidence type="ECO:0000313" key="2">
    <source>
        <dbReference type="EMBL" id="MFC5835287.1"/>
    </source>
</evidence>
<keyword evidence="1" id="KW-0472">Membrane</keyword>
<feature type="transmembrane region" description="Helical" evidence="1">
    <location>
        <begin position="57"/>
        <end position="77"/>
    </location>
</feature>
<gene>
    <name evidence="2" type="ORF">ACFPZ3_66685</name>
</gene>
<feature type="transmembrane region" description="Helical" evidence="1">
    <location>
        <begin position="112"/>
        <end position="133"/>
    </location>
</feature>
<feature type="transmembrane region" description="Helical" evidence="1">
    <location>
        <begin position="153"/>
        <end position="173"/>
    </location>
</feature>
<proteinExistence type="predicted"/>
<dbReference type="Proteomes" id="UP001596058">
    <property type="component" value="Unassembled WGS sequence"/>
</dbReference>
<evidence type="ECO:0000256" key="1">
    <source>
        <dbReference type="SAM" id="Phobius"/>
    </source>
</evidence>
<feature type="transmembrane region" description="Helical" evidence="1">
    <location>
        <begin position="233"/>
        <end position="254"/>
    </location>
</feature>
<keyword evidence="3" id="KW-1185">Reference proteome</keyword>
<accession>A0ABW1DCN1</accession>
<feature type="transmembrane region" description="Helical" evidence="1">
    <location>
        <begin position="180"/>
        <end position="200"/>
    </location>
</feature>
<comment type="caution">
    <text evidence="2">The sequence shown here is derived from an EMBL/GenBank/DDBJ whole genome shotgun (WGS) entry which is preliminary data.</text>
</comment>
<keyword evidence="1" id="KW-1133">Transmembrane helix</keyword>
<name>A0ABW1DCN1_9ACTN</name>
<feature type="transmembrane region" description="Helical" evidence="1">
    <location>
        <begin position="12"/>
        <end position="37"/>
    </location>
</feature>
<keyword evidence="1" id="KW-0812">Transmembrane</keyword>